<reference evidence="1 2" key="1">
    <citation type="journal article" date="2020" name="Cell">
        <title>Large-Scale Comparative Analyses of Tick Genomes Elucidate Their Genetic Diversity and Vector Capacities.</title>
        <authorList>
            <consortium name="Tick Genome and Microbiome Consortium (TIGMIC)"/>
            <person name="Jia N."/>
            <person name="Wang J."/>
            <person name="Shi W."/>
            <person name="Du L."/>
            <person name="Sun Y."/>
            <person name="Zhan W."/>
            <person name="Jiang J.F."/>
            <person name="Wang Q."/>
            <person name="Zhang B."/>
            <person name="Ji P."/>
            <person name="Bell-Sakyi L."/>
            <person name="Cui X.M."/>
            <person name="Yuan T.T."/>
            <person name="Jiang B.G."/>
            <person name="Yang W.F."/>
            <person name="Lam T.T."/>
            <person name="Chang Q.C."/>
            <person name="Ding S.J."/>
            <person name="Wang X.J."/>
            <person name="Zhu J.G."/>
            <person name="Ruan X.D."/>
            <person name="Zhao L."/>
            <person name="Wei J.T."/>
            <person name="Ye R.Z."/>
            <person name="Que T.C."/>
            <person name="Du C.H."/>
            <person name="Zhou Y.H."/>
            <person name="Cheng J.X."/>
            <person name="Dai P.F."/>
            <person name="Guo W.B."/>
            <person name="Han X.H."/>
            <person name="Huang E.J."/>
            <person name="Li L.F."/>
            <person name="Wei W."/>
            <person name="Gao Y.C."/>
            <person name="Liu J.Z."/>
            <person name="Shao H.Z."/>
            <person name="Wang X."/>
            <person name="Wang C.C."/>
            <person name="Yang T.C."/>
            <person name="Huo Q.B."/>
            <person name="Li W."/>
            <person name="Chen H.Y."/>
            <person name="Chen S.E."/>
            <person name="Zhou L.G."/>
            <person name="Ni X.B."/>
            <person name="Tian J.H."/>
            <person name="Sheng Y."/>
            <person name="Liu T."/>
            <person name="Pan Y.S."/>
            <person name="Xia L.Y."/>
            <person name="Li J."/>
            <person name="Zhao F."/>
            <person name="Cao W.C."/>
        </authorList>
    </citation>
    <scope>NUCLEOTIDE SEQUENCE [LARGE SCALE GENOMIC DNA]</scope>
    <source>
        <strain evidence="1">HaeL-2018</strain>
    </source>
</reference>
<dbReference type="AlphaFoldDB" id="A0A9J6GLG7"/>
<dbReference type="EMBL" id="JABSTR010000007">
    <property type="protein sequence ID" value="KAH9375044.1"/>
    <property type="molecule type" value="Genomic_DNA"/>
</dbReference>
<comment type="caution">
    <text evidence="1">The sequence shown here is derived from an EMBL/GenBank/DDBJ whole genome shotgun (WGS) entry which is preliminary data.</text>
</comment>
<proteinExistence type="predicted"/>
<dbReference type="VEuPathDB" id="VectorBase:HLOH_059528"/>
<dbReference type="Proteomes" id="UP000821853">
    <property type="component" value="Chromosome 5"/>
</dbReference>
<evidence type="ECO:0000313" key="2">
    <source>
        <dbReference type="Proteomes" id="UP000821853"/>
    </source>
</evidence>
<evidence type="ECO:0000313" key="1">
    <source>
        <dbReference type="EMBL" id="KAH9375044.1"/>
    </source>
</evidence>
<gene>
    <name evidence="1" type="ORF">HPB48_023006</name>
</gene>
<dbReference type="OrthoDB" id="115183at2759"/>
<organism evidence="1 2">
    <name type="scientific">Haemaphysalis longicornis</name>
    <name type="common">Bush tick</name>
    <dbReference type="NCBI Taxonomy" id="44386"/>
    <lineage>
        <taxon>Eukaryota</taxon>
        <taxon>Metazoa</taxon>
        <taxon>Ecdysozoa</taxon>
        <taxon>Arthropoda</taxon>
        <taxon>Chelicerata</taxon>
        <taxon>Arachnida</taxon>
        <taxon>Acari</taxon>
        <taxon>Parasitiformes</taxon>
        <taxon>Ixodida</taxon>
        <taxon>Ixodoidea</taxon>
        <taxon>Ixodidae</taxon>
        <taxon>Haemaphysalinae</taxon>
        <taxon>Haemaphysalis</taxon>
    </lineage>
</organism>
<accession>A0A9J6GLG7</accession>
<protein>
    <submittedName>
        <fullName evidence="1">Uncharacterized protein</fullName>
    </submittedName>
</protein>
<sequence length="199" mass="22297">MRHHKRHKNFTLLIEDMPVVEGRVLGERGTVLRDSGSNSATVLSFLVLDGRLTGKTSTMILVNGSVNTLQEAVIHIYMPYFNWEITAACMKKPIYGLVLSNILRVRAPRNQNLSRDDRFTISKKPGKMKASQQFSSKDNPVLVSAVAEEKTYLAALRVTVTGCFDASNCELAEEQRKDNNLKSCFRNMNRHFSSGNGNC</sequence>
<name>A0A9J6GLG7_HAELO</name>
<keyword evidence="2" id="KW-1185">Reference proteome</keyword>